<keyword evidence="1" id="KW-0501">Molybdenum cofactor biosynthesis</keyword>
<dbReference type="Proteomes" id="UP000216867">
    <property type="component" value="Unassembled WGS sequence"/>
</dbReference>
<dbReference type="EMBL" id="NCWY01000008">
    <property type="protein sequence ID" value="PAK95337.1"/>
    <property type="molecule type" value="Genomic_DNA"/>
</dbReference>
<evidence type="ECO:0000256" key="1">
    <source>
        <dbReference type="HAMAP-Rule" id="MF_00187"/>
    </source>
</evidence>
<dbReference type="Gene3D" id="3.40.140.10">
    <property type="entry name" value="Cytidine Deaminase, domain 2"/>
    <property type="match status" value="1"/>
</dbReference>
<feature type="binding site" evidence="1">
    <location>
        <begin position="305"/>
        <end position="310"/>
    </location>
    <ligand>
        <name>Mo-bis(molybdopterin guanine dinucleotide)</name>
        <dbReference type="ChEBI" id="CHEBI:60539"/>
    </ligand>
</feature>
<proteinExistence type="inferred from homology"/>
<comment type="subcellular location">
    <subcellularLocation>
        <location evidence="1">Cytoplasm</location>
    </subcellularLocation>
</comment>
<dbReference type="GO" id="GO:0016783">
    <property type="term" value="F:sulfurtransferase activity"/>
    <property type="evidence" value="ECO:0007669"/>
    <property type="project" value="InterPro"/>
</dbReference>
<feature type="active site" description="Cysteine persulfide intermediate" evidence="1">
    <location>
        <position position="117"/>
    </location>
</feature>
<comment type="similarity">
    <text evidence="1">Belongs to the FdhD family.</text>
</comment>
<protein>
    <recommendedName>
        <fullName evidence="1">Sulfur carrier protein FdhD</fullName>
    </recommendedName>
</protein>
<keyword evidence="2" id="KW-0808">Transferase</keyword>
<dbReference type="Gene3D" id="3.10.20.10">
    <property type="match status" value="1"/>
</dbReference>
<dbReference type="InterPro" id="IPR016193">
    <property type="entry name" value="Cytidine_deaminase-like"/>
</dbReference>
<evidence type="ECO:0000313" key="2">
    <source>
        <dbReference type="EMBL" id="PAK95337.1"/>
    </source>
</evidence>
<dbReference type="HAMAP" id="MF_00187">
    <property type="entry name" value="FdhD"/>
    <property type="match status" value="1"/>
</dbReference>
<dbReference type="PIRSF" id="PIRSF015626">
    <property type="entry name" value="FdhD"/>
    <property type="match status" value="1"/>
</dbReference>
<dbReference type="PANTHER" id="PTHR30592:SF1">
    <property type="entry name" value="SULFUR CARRIER PROTEIN FDHD"/>
    <property type="match status" value="1"/>
</dbReference>
<dbReference type="PANTHER" id="PTHR30592">
    <property type="entry name" value="FORMATE DEHYDROGENASE"/>
    <property type="match status" value="1"/>
</dbReference>
<organism evidence="2 3">
    <name type="scientific">Brevibacterium casei</name>
    <dbReference type="NCBI Taxonomy" id="33889"/>
    <lineage>
        <taxon>Bacteria</taxon>
        <taxon>Bacillati</taxon>
        <taxon>Actinomycetota</taxon>
        <taxon>Actinomycetes</taxon>
        <taxon>Micrococcales</taxon>
        <taxon>Brevibacteriaceae</taxon>
        <taxon>Brevibacterium</taxon>
    </lineage>
</organism>
<comment type="caution">
    <text evidence="2">The sequence shown here is derived from an EMBL/GenBank/DDBJ whole genome shotgun (WGS) entry which is preliminary data.</text>
</comment>
<sequence length="321" mass="33425">MQQRKAVRARVHRFDATGEIKVGPDSLAGEEPLEVNLDGEQFSVTMRTPGNDVELVSGYLLSEGVITSMDDIAEIDFSTGLAPDGSRNYNVAGVRLRPGVWNAAAAPARSVYTSSSCGICGTAAIDAVTKPSAYPLIPLLGVGGAEPADGTGADPAERGGGIAVPSDAPHLDEDGDIVFPPLLTPARVGELPDRLREGQAVFEKTGGVHAAALFAVGDDPDAGPELLVTREDVGRHNAVDKVIGWAMAERGLPLARTVLQVSARASFELVQKSAMAGIPMMSAVSAPSALAVDYGRTSGVTVIGFNRAGRFNVYSHPERIA</sequence>
<dbReference type="AlphaFoldDB" id="A0A269ZC05"/>
<accession>A0A269ZC05</accession>
<dbReference type="GO" id="GO:0005737">
    <property type="term" value="C:cytoplasm"/>
    <property type="evidence" value="ECO:0007669"/>
    <property type="project" value="UniProtKB-SubCell"/>
</dbReference>
<dbReference type="RefSeq" id="WP_009376352.1">
    <property type="nucleotide sequence ID" value="NZ_CBDRLP010000001.1"/>
</dbReference>
<evidence type="ECO:0000313" key="3">
    <source>
        <dbReference type="Proteomes" id="UP000216867"/>
    </source>
</evidence>
<dbReference type="Pfam" id="PF02634">
    <property type="entry name" value="FdhD-NarQ"/>
    <property type="match status" value="2"/>
</dbReference>
<dbReference type="GO" id="GO:0097163">
    <property type="term" value="F:sulfur carrier activity"/>
    <property type="evidence" value="ECO:0007669"/>
    <property type="project" value="UniProtKB-UniRule"/>
</dbReference>
<dbReference type="SUPFAM" id="SSF53927">
    <property type="entry name" value="Cytidine deaminase-like"/>
    <property type="match status" value="2"/>
</dbReference>
<name>A0A269ZC05_9MICO</name>
<reference evidence="2 3" key="1">
    <citation type="submission" date="2017-04" db="EMBL/GenBank/DDBJ databases">
        <title>Kefir bacterial isolates.</title>
        <authorList>
            <person name="Kim Y."/>
            <person name="Blasche S."/>
            <person name="Patil K.R."/>
        </authorList>
    </citation>
    <scope>NUCLEOTIDE SEQUENCE [LARGE SCALE GENOMIC DNA]</scope>
    <source>
        <strain evidence="2 3">OG2</strain>
    </source>
</reference>
<dbReference type="InterPro" id="IPR003786">
    <property type="entry name" value="FdhD"/>
</dbReference>
<comment type="function">
    <text evidence="1">Required for formate dehydrogenase (FDH) activity. Acts as a sulfur carrier protein that transfers sulfur from IscS to the molybdenum cofactor prior to its insertion into FDH.</text>
</comment>
<keyword evidence="1" id="KW-0963">Cytoplasm</keyword>
<dbReference type="GO" id="GO:0006777">
    <property type="term" value="P:Mo-molybdopterin cofactor biosynthetic process"/>
    <property type="evidence" value="ECO:0007669"/>
    <property type="project" value="UniProtKB-UniRule"/>
</dbReference>
<gene>
    <name evidence="1" type="primary">fdhD</name>
    <name evidence="2" type="ORF">B8X04_11030</name>
</gene>